<comment type="similarity">
    <text evidence="3">Belongs to the glycosyltransferase 65 family.</text>
</comment>
<keyword evidence="10" id="KW-1015">Disulfide bond</keyword>
<dbReference type="GO" id="GO:0008593">
    <property type="term" value="P:regulation of Notch signaling pathway"/>
    <property type="evidence" value="ECO:0007669"/>
    <property type="project" value="TreeGrafter"/>
</dbReference>
<evidence type="ECO:0000256" key="16">
    <source>
        <dbReference type="ARBA" id="ARBA00048647"/>
    </source>
</evidence>
<dbReference type="PANTHER" id="PTHR21420">
    <property type="entry name" value="GDP-FUCOSE PROTEIN O-FUCOSYLTRANSFERASE 1"/>
    <property type="match status" value="1"/>
</dbReference>
<evidence type="ECO:0000256" key="10">
    <source>
        <dbReference type="ARBA" id="ARBA00023157"/>
    </source>
</evidence>
<evidence type="ECO:0000256" key="3">
    <source>
        <dbReference type="ARBA" id="ARBA00010626"/>
    </source>
</evidence>
<evidence type="ECO:0000313" key="19">
    <source>
        <dbReference type="Proteomes" id="UP001249851"/>
    </source>
</evidence>
<dbReference type="EMBL" id="JARQWQ010000045">
    <property type="protein sequence ID" value="KAK2558230.1"/>
    <property type="molecule type" value="Genomic_DNA"/>
</dbReference>
<evidence type="ECO:0000256" key="12">
    <source>
        <dbReference type="ARBA" id="ARBA00023253"/>
    </source>
</evidence>
<keyword evidence="19" id="KW-1185">Reference proteome</keyword>
<dbReference type="Gene3D" id="3.40.50.11350">
    <property type="match status" value="2"/>
</dbReference>
<evidence type="ECO:0000256" key="15">
    <source>
        <dbReference type="ARBA" id="ARBA00047273"/>
    </source>
</evidence>
<evidence type="ECO:0000256" key="11">
    <source>
        <dbReference type="ARBA" id="ARBA00023180"/>
    </source>
</evidence>
<evidence type="ECO:0000256" key="13">
    <source>
        <dbReference type="ARBA" id="ARBA00023277"/>
    </source>
</evidence>
<dbReference type="Proteomes" id="UP001249851">
    <property type="component" value="Unassembled WGS sequence"/>
</dbReference>
<keyword evidence="13" id="KW-0119">Carbohydrate metabolism</keyword>
<dbReference type="GO" id="GO:0046922">
    <property type="term" value="F:peptide-O-fucosyltransferase activity"/>
    <property type="evidence" value="ECO:0007669"/>
    <property type="project" value="UniProtKB-EC"/>
</dbReference>
<evidence type="ECO:0000256" key="14">
    <source>
        <dbReference type="ARBA" id="ARBA00033080"/>
    </source>
</evidence>
<reference evidence="18" key="1">
    <citation type="journal article" date="2023" name="G3 (Bethesda)">
        <title>Whole genome assembly and annotation of the endangered Caribbean coral Acropora cervicornis.</title>
        <authorList>
            <person name="Selwyn J.D."/>
            <person name="Vollmer S.V."/>
        </authorList>
    </citation>
    <scope>NUCLEOTIDE SEQUENCE</scope>
    <source>
        <strain evidence="18">K2</strain>
    </source>
</reference>
<evidence type="ECO:0000256" key="8">
    <source>
        <dbReference type="ARBA" id="ARBA00022824"/>
    </source>
</evidence>
<dbReference type="GO" id="GO:0006004">
    <property type="term" value="P:fucose metabolic process"/>
    <property type="evidence" value="ECO:0007669"/>
    <property type="project" value="UniProtKB-KW"/>
</dbReference>
<dbReference type="InterPro" id="IPR039922">
    <property type="entry name" value="POFUT1"/>
</dbReference>
<keyword evidence="6" id="KW-0328">Glycosyltransferase</keyword>
<dbReference type="EC" id="2.4.1.221" evidence="4"/>
<protein>
    <recommendedName>
        <fullName evidence="5">GDP-fucose protein O-fucosyltransferase 1</fullName>
        <ecNumber evidence="4">2.4.1.221</ecNumber>
    </recommendedName>
    <alternativeName>
        <fullName evidence="14">Peptide-O-fucosyltransferase 1</fullName>
    </alternativeName>
</protein>
<proteinExistence type="inferred from homology"/>
<keyword evidence="17" id="KW-0732">Signal</keyword>
<dbReference type="AlphaFoldDB" id="A0AAD9V2D3"/>
<evidence type="ECO:0000256" key="6">
    <source>
        <dbReference type="ARBA" id="ARBA00022676"/>
    </source>
</evidence>
<dbReference type="CDD" id="cd11302">
    <property type="entry name" value="O-FucT-1"/>
    <property type="match status" value="1"/>
</dbReference>
<accession>A0AAD9V2D3</accession>
<dbReference type="Gene3D" id="3.40.50.11340">
    <property type="match status" value="1"/>
</dbReference>
<comment type="pathway">
    <text evidence="2">Protein modification; protein glycosylation.</text>
</comment>
<evidence type="ECO:0000256" key="5">
    <source>
        <dbReference type="ARBA" id="ARBA00021745"/>
    </source>
</evidence>
<evidence type="ECO:0000256" key="4">
    <source>
        <dbReference type="ARBA" id="ARBA00012196"/>
    </source>
</evidence>
<evidence type="ECO:0000313" key="18">
    <source>
        <dbReference type="EMBL" id="KAK2558230.1"/>
    </source>
</evidence>
<comment type="subcellular location">
    <subcellularLocation>
        <location evidence="1">Endoplasmic reticulum</location>
    </subcellularLocation>
</comment>
<feature type="signal peptide" evidence="17">
    <location>
        <begin position="1"/>
        <end position="23"/>
    </location>
</feature>
<dbReference type="InterPro" id="IPR019378">
    <property type="entry name" value="GDP-Fuc_O-FucTrfase"/>
</dbReference>
<comment type="catalytic activity">
    <reaction evidence="15">
        <text>L-threonyl-[protein] + GDP-beta-L-fucose = 3-O-(alpha-L-fucosyl)-L-threonyl-[protein] + GDP + H(+)</text>
        <dbReference type="Rhea" id="RHEA:70491"/>
        <dbReference type="Rhea" id="RHEA-COMP:11060"/>
        <dbReference type="Rhea" id="RHEA-COMP:17915"/>
        <dbReference type="ChEBI" id="CHEBI:15378"/>
        <dbReference type="ChEBI" id="CHEBI:30013"/>
        <dbReference type="ChEBI" id="CHEBI:57273"/>
        <dbReference type="ChEBI" id="CHEBI:58189"/>
        <dbReference type="ChEBI" id="CHEBI:189631"/>
        <dbReference type="EC" id="2.4.1.221"/>
    </reaction>
    <physiologicalReaction direction="left-to-right" evidence="15">
        <dbReference type="Rhea" id="RHEA:70492"/>
    </physiologicalReaction>
</comment>
<evidence type="ECO:0000256" key="2">
    <source>
        <dbReference type="ARBA" id="ARBA00004922"/>
    </source>
</evidence>
<keyword evidence="7" id="KW-0808">Transferase</keyword>
<dbReference type="GO" id="GO:0005783">
    <property type="term" value="C:endoplasmic reticulum"/>
    <property type="evidence" value="ECO:0007669"/>
    <property type="project" value="UniProtKB-SubCell"/>
</dbReference>
<evidence type="ECO:0000256" key="17">
    <source>
        <dbReference type="SAM" id="SignalP"/>
    </source>
</evidence>
<sequence>MNSDLSVLLYFYFLFVRIEQVLTSEVASVSSDFKWDPRGYVFYCPCMGRFGNQAEHFLGAIAFAKGLDRTLILPPWRTYKNIPFSEFFQVEPLQLYHRVILAEDFMKHLAPSHWPQGKRRGYCWLPPGSTAKCVMKEGNPFKPFWDELEVDFDKKIVYHLGTHAQDPYERDKWQMEFPPSGHPVLAFRGAPASFPVEEHNRQIHAFLKWSDKITKEVDEYIRNTLPTGPFVGIHLRNGIDWVRNPLFFQSTPTSFCLTLNLLHLLSCLNFLLPVLYLSHLPILTLRNACELAEGIPQYMASPQCLGYSRYRTVTRDLCFPPREDILNRTEQAARKHGAKAVFVATDNDPMLEELKLRLTRINVQVFHLNPWLPQLDLAILGKAHHFIGNCVSSFSAFVKRERDFSGKSSSFFAFDG</sequence>
<evidence type="ECO:0000256" key="7">
    <source>
        <dbReference type="ARBA" id="ARBA00022679"/>
    </source>
</evidence>
<keyword evidence="12" id="KW-0294">Fucose metabolism</keyword>
<keyword evidence="11" id="KW-0325">Glycoprotein</keyword>
<evidence type="ECO:0000256" key="9">
    <source>
        <dbReference type="ARBA" id="ARBA00022976"/>
    </source>
</evidence>
<feature type="chain" id="PRO_5042013845" description="GDP-fucose protein O-fucosyltransferase 1" evidence="17">
    <location>
        <begin position="24"/>
        <end position="416"/>
    </location>
</feature>
<comment type="catalytic activity">
    <reaction evidence="16">
        <text>L-seryl-[protein] + GDP-beta-L-fucose = 3-O-(alpha-L-fucosyl)-L-seryl-[protein] + GDP + H(+)</text>
        <dbReference type="Rhea" id="RHEA:63644"/>
        <dbReference type="Rhea" id="RHEA-COMP:9863"/>
        <dbReference type="Rhea" id="RHEA-COMP:17914"/>
        <dbReference type="ChEBI" id="CHEBI:15378"/>
        <dbReference type="ChEBI" id="CHEBI:29999"/>
        <dbReference type="ChEBI" id="CHEBI:57273"/>
        <dbReference type="ChEBI" id="CHEBI:58189"/>
        <dbReference type="ChEBI" id="CHEBI:189632"/>
        <dbReference type="EC" id="2.4.1.221"/>
    </reaction>
    <physiologicalReaction direction="left-to-right" evidence="16">
        <dbReference type="Rhea" id="RHEA:63645"/>
    </physiologicalReaction>
</comment>
<reference evidence="18" key="2">
    <citation type="journal article" date="2023" name="Science">
        <title>Genomic signatures of disease resistance in endangered staghorn corals.</title>
        <authorList>
            <person name="Vollmer S.V."/>
            <person name="Selwyn J.D."/>
            <person name="Despard B.A."/>
            <person name="Roesel C.L."/>
        </authorList>
    </citation>
    <scope>NUCLEOTIDE SEQUENCE</scope>
    <source>
        <strain evidence="18">K2</strain>
    </source>
</reference>
<organism evidence="18 19">
    <name type="scientific">Acropora cervicornis</name>
    <name type="common">Staghorn coral</name>
    <dbReference type="NCBI Taxonomy" id="6130"/>
    <lineage>
        <taxon>Eukaryota</taxon>
        <taxon>Metazoa</taxon>
        <taxon>Cnidaria</taxon>
        <taxon>Anthozoa</taxon>
        <taxon>Hexacorallia</taxon>
        <taxon>Scleractinia</taxon>
        <taxon>Astrocoeniina</taxon>
        <taxon>Acroporidae</taxon>
        <taxon>Acropora</taxon>
    </lineage>
</organism>
<name>A0AAD9V2D3_ACRCE</name>
<gene>
    <name evidence="18" type="ORF">P5673_019352</name>
</gene>
<dbReference type="GO" id="GO:0007219">
    <property type="term" value="P:Notch signaling pathway"/>
    <property type="evidence" value="ECO:0007669"/>
    <property type="project" value="UniProtKB-KW"/>
</dbReference>
<keyword evidence="9" id="KW-0914">Notch signaling pathway</keyword>
<dbReference type="Pfam" id="PF10250">
    <property type="entry name" value="O-FucT"/>
    <property type="match status" value="2"/>
</dbReference>
<keyword evidence="8" id="KW-0256">Endoplasmic reticulum</keyword>
<dbReference type="PANTHER" id="PTHR21420:SF9">
    <property type="entry name" value="GDP-FUCOSE PROTEIN O-FUCOSYLTRANSFERASE 1"/>
    <property type="match status" value="1"/>
</dbReference>
<comment type="caution">
    <text evidence="18">The sequence shown here is derived from an EMBL/GenBank/DDBJ whole genome shotgun (WGS) entry which is preliminary data.</text>
</comment>
<evidence type="ECO:0000256" key="1">
    <source>
        <dbReference type="ARBA" id="ARBA00004240"/>
    </source>
</evidence>